<organism evidence="2 3">
    <name type="scientific">Legionella pneumophila</name>
    <dbReference type="NCBI Taxonomy" id="446"/>
    <lineage>
        <taxon>Bacteria</taxon>
        <taxon>Pseudomonadati</taxon>
        <taxon>Pseudomonadota</taxon>
        <taxon>Gammaproteobacteria</taxon>
        <taxon>Legionellales</taxon>
        <taxon>Legionellaceae</taxon>
        <taxon>Legionella</taxon>
    </lineage>
</organism>
<evidence type="ECO:0000313" key="2">
    <source>
        <dbReference type="EMBL" id="HAU2396886.1"/>
    </source>
</evidence>
<reference evidence="2" key="2">
    <citation type="submission" date="2019-09" db="EMBL/GenBank/DDBJ databases">
        <authorList>
            <consortium name="NCBI Pathogen Detection Project"/>
        </authorList>
    </citation>
    <scope>NUCLEOTIDE SEQUENCE</scope>
    <source>
        <strain evidence="2">CL18-200174</strain>
    </source>
</reference>
<gene>
    <name evidence="2" type="ORF">JBK99_11170</name>
</gene>
<name>A0A128TY05_LEGPN</name>
<evidence type="ECO:0000313" key="3">
    <source>
        <dbReference type="Proteomes" id="UP000863577"/>
    </source>
</evidence>
<accession>A0A128TY05</accession>
<proteinExistence type="predicted"/>
<dbReference type="EMBL" id="DACWOD010000008">
    <property type="protein sequence ID" value="HAU2396886.1"/>
    <property type="molecule type" value="Genomic_DNA"/>
</dbReference>
<protein>
    <submittedName>
        <fullName evidence="2">Uncharacterized protein</fullName>
    </submittedName>
</protein>
<evidence type="ECO:0000256" key="1">
    <source>
        <dbReference type="SAM" id="MobiDB-lite"/>
    </source>
</evidence>
<dbReference type="AlphaFoldDB" id="A0A128TY05"/>
<dbReference type="Proteomes" id="UP000863577">
    <property type="component" value="Unassembled WGS sequence"/>
</dbReference>
<dbReference type="RefSeq" id="WP_011214332.1">
    <property type="nucleotide sequence ID" value="NZ_AP024961.1"/>
</dbReference>
<comment type="caution">
    <text evidence="2">The sequence shown here is derived from an EMBL/GenBank/DDBJ whole genome shotgun (WGS) entry which is preliminary data.</text>
</comment>
<sequence length="78" mass="8898">MKRVHHHPATHSHPSNATVQVSNGQQTVVVNPNPSYLPGQPPMYHPNSFFTTHHHSPYYASQNQHYHQQPAPNTHQHP</sequence>
<feature type="compositionally biased region" description="Polar residues" evidence="1">
    <location>
        <begin position="59"/>
        <end position="78"/>
    </location>
</feature>
<feature type="region of interest" description="Disordered" evidence="1">
    <location>
        <begin position="28"/>
        <end position="78"/>
    </location>
</feature>
<reference evidence="2" key="1">
    <citation type="journal article" date="2018" name="Genome Biol.">
        <title>SKESA: strategic k-mer extension for scrupulous assemblies.</title>
        <authorList>
            <person name="Souvorov A."/>
            <person name="Agarwala R."/>
            <person name="Lipman D.J."/>
        </authorList>
    </citation>
    <scope>NUCLEOTIDE SEQUENCE</scope>
    <source>
        <strain evidence="2">CL18-200174</strain>
    </source>
</reference>